<dbReference type="InterPro" id="IPR006597">
    <property type="entry name" value="Sel1-like"/>
</dbReference>
<accession>C3X3N9</accession>
<dbReference type="InterPro" id="IPR050767">
    <property type="entry name" value="Sel1_AlgK"/>
</dbReference>
<dbReference type="InterPro" id="IPR011990">
    <property type="entry name" value="TPR-like_helical_dom_sf"/>
</dbReference>
<proteinExistence type="predicted"/>
<keyword evidence="1" id="KW-0732">Signal</keyword>
<dbReference type="Proteomes" id="UP000003973">
    <property type="component" value="Unassembled WGS sequence"/>
</dbReference>
<dbReference type="SMART" id="SM00671">
    <property type="entry name" value="SEL1"/>
    <property type="match status" value="3"/>
</dbReference>
<evidence type="ECO:0000313" key="2">
    <source>
        <dbReference type="EMBL" id="EEO27825.2"/>
    </source>
</evidence>
<dbReference type="EMBL" id="ACDP02000020">
    <property type="protein sequence ID" value="EEO27825.2"/>
    <property type="molecule type" value="Genomic_DNA"/>
</dbReference>
<comment type="caution">
    <text evidence="2">The sequence shown here is derived from an EMBL/GenBank/DDBJ whole genome shotgun (WGS) entry which is preliminary data.</text>
</comment>
<dbReference type="PANTHER" id="PTHR11102:SF160">
    <property type="entry name" value="ERAD-ASSOCIATED E3 UBIQUITIN-PROTEIN LIGASE COMPONENT HRD3"/>
    <property type="match status" value="1"/>
</dbReference>
<feature type="chain" id="PRO_5002934041" description="Sel1 repeat family protein" evidence="1">
    <location>
        <begin position="24"/>
        <end position="172"/>
    </location>
</feature>
<organism evidence="2 3">
    <name type="scientific">Oxalobacter paraformigenes</name>
    <dbReference type="NCBI Taxonomy" id="556268"/>
    <lineage>
        <taxon>Bacteria</taxon>
        <taxon>Pseudomonadati</taxon>
        <taxon>Pseudomonadota</taxon>
        <taxon>Betaproteobacteria</taxon>
        <taxon>Burkholderiales</taxon>
        <taxon>Oxalobacteraceae</taxon>
        <taxon>Oxalobacter</taxon>
    </lineage>
</organism>
<keyword evidence="3" id="KW-1185">Reference proteome</keyword>
<gene>
    <name evidence="2" type="ORF">OFAG_00978</name>
</gene>
<dbReference type="Gene3D" id="1.25.40.10">
    <property type="entry name" value="Tetratricopeptide repeat domain"/>
    <property type="match status" value="1"/>
</dbReference>
<sequence length="172" mass="18080">MVLAAVFLLPCCVFFVGAPSGNAQTVLPADVPAVTRYADAPLALVKERARDGEDAAELELGLRYVLGSDGVRNVPAGVKWIGMAAKKGMPQAEHEFGSLYLMGVGVPQSDALAVQWFRKAAIQGYAPSQTAMGFAYENGAGVPRNPEKAAYWFDKAASQGNGIAEESVEGGM</sequence>
<name>C3X3N9_9BURK</name>
<feature type="signal peptide" evidence="1">
    <location>
        <begin position="1"/>
        <end position="23"/>
    </location>
</feature>
<dbReference type="SUPFAM" id="SSF81901">
    <property type="entry name" value="HCP-like"/>
    <property type="match status" value="1"/>
</dbReference>
<evidence type="ECO:0000313" key="3">
    <source>
        <dbReference type="Proteomes" id="UP000003973"/>
    </source>
</evidence>
<protein>
    <recommendedName>
        <fullName evidence="4">Sel1 repeat family protein</fullName>
    </recommendedName>
</protein>
<evidence type="ECO:0008006" key="4">
    <source>
        <dbReference type="Google" id="ProtNLM"/>
    </source>
</evidence>
<evidence type="ECO:0000256" key="1">
    <source>
        <dbReference type="SAM" id="SignalP"/>
    </source>
</evidence>
<dbReference type="PANTHER" id="PTHR11102">
    <property type="entry name" value="SEL-1-LIKE PROTEIN"/>
    <property type="match status" value="1"/>
</dbReference>
<dbReference type="eggNOG" id="COG0790">
    <property type="taxonomic scope" value="Bacteria"/>
</dbReference>
<reference evidence="2" key="1">
    <citation type="submission" date="2011-10" db="EMBL/GenBank/DDBJ databases">
        <title>The Genome Sequence of Oxalobacter formigenes HOxBLS.</title>
        <authorList>
            <consortium name="The Broad Institute Genome Sequencing Platform"/>
            <person name="Earl A."/>
            <person name="Ward D."/>
            <person name="Feldgarden M."/>
            <person name="Gevers D."/>
            <person name="Allison M.J."/>
            <person name="Humphrey S."/>
            <person name="Young S.K."/>
            <person name="Zeng Q."/>
            <person name="Gargeya S."/>
            <person name="Fitzgerald M."/>
            <person name="Haas B."/>
            <person name="Abouelleil A."/>
            <person name="Alvarado L."/>
            <person name="Arachchi H.M."/>
            <person name="Berlin A."/>
            <person name="Brown A."/>
            <person name="Chapman S.B."/>
            <person name="Chen Z."/>
            <person name="Dunbar C."/>
            <person name="Freedman E."/>
            <person name="Gearin G."/>
            <person name="Goldberg J."/>
            <person name="Griggs A."/>
            <person name="Gujja S."/>
            <person name="Heiman D."/>
            <person name="Howarth C."/>
            <person name="Larson L."/>
            <person name="Lui A."/>
            <person name="MacDonald P.J.P."/>
            <person name="Montmayeur A."/>
            <person name="Murphy C."/>
            <person name="Neiman D."/>
            <person name="Pearson M."/>
            <person name="Priest M."/>
            <person name="Roberts A."/>
            <person name="Saif S."/>
            <person name="Shea T."/>
            <person name="Shenoy N."/>
            <person name="Sisk P."/>
            <person name="Stolte C."/>
            <person name="Sykes S."/>
            <person name="Wortman J."/>
            <person name="Nusbaum C."/>
            <person name="Birren B."/>
        </authorList>
    </citation>
    <scope>NUCLEOTIDE SEQUENCE [LARGE SCALE GENOMIC DNA]</scope>
    <source>
        <strain evidence="2">HOxBLS</strain>
    </source>
</reference>
<dbReference type="AlphaFoldDB" id="C3X3N9"/>
<dbReference type="HOGENOM" id="CLU_000288_36_8_4"/>
<dbReference type="Pfam" id="PF08238">
    <property type="entry name" value="Sel1"/>
    <property type="match status" value="3"/>
</dbReference>